<dbReference type="EMBL" id="PKIZ01000010">
    <property type="protein sequence ID" value="PKZ41696.1"/>
    <property type="molecule type" value="Genomic_DNA"/>
</dbReference>
<accession>A0A2I1PAM4</accession>
<protein>
    <submittedName>
        <fullName evidence="1">Uncharacterized protein</fullName>
    </submittedName>
</protein>
<keyword evidence="2" id="KW-1185">Reference proteome</keyword>
<sequence>METAAGAAVRVADGVVVGSAAVADARSVAALLGAATVAVGVVDPSLAEEAEEPSALRAAFVRVGDALDADAVVSTPEPAPCSAAAAFETSPVSV</sequence>
<reference evidence="1 2" key="1">
    <citation type="submission" date="2017-12" db="EMBL/GenBank/DDBJ databases">
        <title>Phylogenetic diversity of female urinary microbiome.</title>
        <authorList>
            <person name="Thomas-White K."/>
            <person name="Wolfe A.J."/>
        </authorList>
    </citation>
    <scope>NUCLEOTIDE SEQUENCE [LARGE SCALE GENOMIC DNA]</scope>
    <source>
        <strain evidence="1 2">UMB1298</strain>
    </source>
</reference>
<proteinExistence type="predicted"/>
<organism evidence="1 2">
    <name type="scientific">Kytococcus schroeteri</name>
    <dbReference type="NCBI Taxonomy" id="138300"/>
    <lineage>
        <taxon>Bacteria</taxon>
        <taxon>Bacillati</taxon>
        <taxon>Actinomycetota</taxon>
        <taxon>Actinomycetes</taxon>
        <taxon>Micrococcales</taxon>
        <taxon>Kytococcaceae</taxon>
        <taxon>Kytococcus</taxon>
    </lineage>
</organism>
<comment type="caution">
    <text evidence="1">The sequence shown here is derived from an EMBL/GenBank/DDBJ whole genome shotgun (WGS) entry which is preliminary data.</text>
</comment>
<name>A0A2I1PAM4_9MICO</name>
<dbReference type="Proteomes" id="UP000234206">
    <property type="component" value="Unassembled WGS sequence"/>
</dbReference>
<evidence type="ECO:0000313" key="1">
    <source>
        <dbReference type="EMBL" id="PKZ41696.1"/>
    </source>
</evidence>
<gene>
    <name evidence="1" type="ORF">CYJ76_06440</name>
</gene>
<dbReference type="AlphaFoldDB" id="A0A2I1PAM4"/>
<evidence type="ECO:0000313" key="2">
    <source>
        <dbReference type="Proteomes" id="UP000234206"/>
    </source>
</evidence>